<sequence length="201" mass="22873">MVKTGNSTESIVKYAEKNFEKTITVHYVNNLKYKFVERKLIPYIYGFLGCGSLNDVIATLRNNGKLFISYGGLANQVTKIAVSTHEQIVTYKRFPEFVCLDSTYNTNRGKKVKFSCELTVFSYKLFQLVCTDNCGHGVPVMFAWTKEEKKVDVVWILDHFKKIMNGTSQTETFVMDCARSIISAVELMQCTAHIALCSFHV</sequence>
<dbReference type="InterPro" id="IPR048324">
    <property type="entry name" value="ZSWIM1-3_RNaseH-like"/>
</dbReference>
<dbReference type="InterPro" id="IPR052579">
    <property type="entry name" value="Zinc_finger_SWIM"/>
</dbReference>
<dbReference type="PANTHER" id="PTHR31569:SF4">
    <property type="entry name" value="SWIM-TYPE DOMAIN-CONTAINING PROTEIN"/>
    <property type="match status" value="1"/>
</dbReference>
<evidence type="ECO:0000259" key="1">
    <source>
        <dbReference type="Pfam" id="PF21056"/>
    </source>
</evidence>
<dbReference type="Pfam" id="PF21056">
    <property type="entry name" value="ZSWIM1-3_RNaseH-like"/>
    <property type="match status" value="1"/>
</dbReference>
<proteinExistence type="predicted"/>
<evidence type="ECO:0000313" key="2">
    <source>
        <dbReference type="EMBL" id="KGB32651.1"/>
    </source>
</evidence>
<gene>
    <name evidence="2" type="ORF">MS3_00788</name>
</gene>
<reference evidence="2" key="1">
    <citation type="journal article" date="2012" name="Nat. Genet.">
        <title>Whole-genome sequence of Schistosoma haematobium.</title>
        <authorList>
            <person name="Young N.D."/>
            <person name="Jex A.R."/>
            <person name="Li B."/>
            <person name="Liu S."/>
            <person name="Yang L."/>
            <person name="Xiong Z."/>
            <person name="Li Y."/>
            <person name="Cantacessi C."/>
            <person name="Hall R.S."/>
            <person name="Xu X."/>
            <person name="Chen F."/>
            <person name="Wu X."/>
            <person name="Zerlotini A."/>
            <person name="Oliveira G."/>
            <person name="Hofmann A."/>
            <person name="Zhang G."/>
            <person name="Fang X."/>
            <person name="Kang Y."/>
            <person name="Campbell B.E."/>
            <person name="Loukas A."/>
            <person name="Ranganathan S."/>
            <person name="Rollinson D."/>
            <person name="Rinaldi G."/>
            <person name="Brindley P.J."/>
            <person name="Yang H."/>
            <person name="Wang J."/>
            <person name="Wang J."/>
            <person name="Gasser R.B."/>
        </authorList>
    </citation>
    <scope>NUCLEOTIDE SEQUENCE [LARGE SCALE GENOMIC DNA]</scope>
</reference>
<dbReference type="PANTHER" id="PTHR31569">
    <property type="entry name" value="SWIM-TYPE DOMAIN-CONTAINING PROTEIN"/>
    <property type="match status" value="1"/>
</dbReference>
<dbReference type="AlphaFoldDB" id="A0A095AFL5"/>
<dbReference type="EMBL" id="KL250511">
    <property type="protein sequence ID" value="KGB32651.1"/>
    <property type="molecule type" value="Genomic_DNA"/>
</dbReference>
<protein>
    <recommendedName>
        <fullName evidence="1">ZSWIM1/3 RNaseH-like domain-containing protein</fullName>
    </recommendedName>
</protein>
<name>A0A095AFL5_SCHHA</name>
<accession>A0A095AFL5</accession>
<feature type="domain" description="ZSWIM1/3 RNaseH-like" evidence="1">
    <location>
        <begin position="74"/>
        <end position="183"/>
    </location>
</feature>
<organism evidence="2">
    <name type="scientific">Schistosoma haematobium</name>
    <name type="common">Blood fluke</name>
    <dbReference type="NCBI Taxonomy" id="6185"/>
    <lineage>
        <taxon>Eukaryota</taxon>
        <taxon>Metazoa</taxon>
        <taxon>Spiralia</taxon>
        <taxon>Lophotrochozoa</taxon>
        <taxon>Platyhelminthes</taxon>
        <taxon>Trematoda</taxon>
        <taxon>Digenea</taxon>
        <taxon>Strigeidida</taxon>
        <taxon>Schistosomatoidea</taxon>
        <taxon>Schistosomatidae</taxon>
        <taxon>Schistosoma</taxon>
    </lineage>
</organism>
<dbReference type="STRING" id="6185.A0A095AFL5"/>